<dbReference type="Proteomes" id="UP001595530">
    <property type="component" value="Unassembled WGS sequence"/>
</dbReference>
<keyword evidence="1" id="KW-1133">Transmembrane helix</keyword>
<reference evidence="3" key="1">
    <citation type="journal article" date="2019" name="Int. J. Syst. Evol. Microbiol.">
        <title>The Global Catalogue of Microorganisms (GCM) 10K type strain sequencing project: providing services to taxonomists for standard genome sequencing and annotation.</title>
        <authorList>
            <consortium name="The Broad Institute Genomics Platform"/>
            <consortium name="The Broad Institute Genome Sequencing Center for Infectious Disease"/>
            <person name="Wu L."/>
            <person name="Ma J."/>
        </authorList>
    </citation>
    <scope>NUCLEOTIDE SEQUENCE [LARGE SCALE GENOMIC DNA]</scope>
    <source>
        <strain evidence="3">KCTC 42986</strain>
    </source>
</reference>
<evidence type="ECO:0000313" key="3">
    <source>
        <dbReference type="Proteomes" id="UP001595530"/>
    </source>
</evidence>
<dbReference type="Pfam" id="PF22564">
    <property type="entry name" value="HAAS"/>
    <property type="match status" value="1"/>
</dbReference>
<gene>
    <name evidence="2" type="ORF">ACFOFO_08760</name>
</gene>
<keyword evidence="1" id="KW-0812">Transmembrane</keyword>
<comment type="caution">
    <text evidence="2">The sequence shown here is derived from an EMBL/GenBank/DDBJ whole genome shotgun (WGS) entry which is preliminary data.</text>
</comment>
<feature type="transmembrane region" description="Helical" evidence="1">
    <location>
        <begin position="240"/>
        <end position="261"/>
    </location>
</feature>
<sequence>MTRQEYIDAVRAGLSGLPDDVVARKIADYEQRFMDGAIYGRGADDVARDLGDPKKVAAEFRASMHMDAFAQQKSPRNLWRLLMSLLGLMIFNLFMAIPAFVFSTLLFASYVIAAAFFAGGIALTASGLSGVDELVMNAPFDHVRIDASNSNHGDSSIQDIHIDSGKAASAAANVERESEHLQFGPYGVQINAESTPTRAAGAVSATAASAEPQHESGRLSIGISNDDDQWSTSAQTWQGVGLIFGGIAIFLLSLVVTRYTVIGIKRYVMMNYSMLKNA</sequence>
<organism evidence="2 3">
    <name type="scientific">Undibacterium arcticum</name>
    <dbReference type="NCBI Taxonomy" id="1762892"/>
    <lineage>
        <taxon>Bacteria</taxon>
        <taxon>Pseudomonadati</taxon>
        <taxon>Pseudomonadota</taxon>
        <taxon>Betaproteobacteria</taxon>
        <taxon>Burkholderiales</taxon>
        <taxon>Oxalobacteraceae</taxon>
        <taxon>Undibacterium</taxon>
    </lineage>
</organism>
<keyword evidence="3" id="KW-1185">Reference proteome</keyword>
<evidence type="ECO:0000256" key="1">
    <source>
        <dbReference type="SAM" id="Phobius"/>
    </source>
</evidence>
<keyword evidence="1" id="KW-0472">Membrane</keyword>
<proteinExistence type="predicted"/>
<name>A0ABV7EZ68_9BURK</name>
<dbReference type="EMBL" id="JBHRTP010000024">
    <property type="protein sequence ID" value="MFC3108048.1"/>
    <property type="molecule type" value="Genomic_DNA"/>
</dbReference>
<accession>A0ABV7EZ68</accession>
<protein>
    <submittedName>
        <fullName evidence="2">DUF1700 domain-containing protein</fullName>
    </submittedName>
</protein>
<feature type="transmembrane region" description="Helical" evidence="1">
    <location>
        <begin position="81"/>
        <end position="101"/>
    </location>
</feature>
<evidence type="ECO:0000313" key="2">
    <source>
        <dbReference type="EMBL" id="MFC3108048.1"/>
    </source>
</evidence>
<feature type="transmembrane region" description="Helical" evidence="1">
    <location>
        <begin position="107"/>
        <end position="128"/>
    </location>
</feature>
<dbReference type="RefSeq" id="WP_390331385.1">
    <property type="nucleotide sequence ID" value="NZ_JBHRTP010000024.1"/>
</dbReference>